<evidence type="ECO:0000259" key="2">
    <source>
        <dbReference type="Pfam" id="PF07859"/>
    </source>
</evidence>
<keyword evidence="4" id="KW-1185">Reference proteome</keyword>
<dbReference type="SUPFAM" id="SSF53474">
    <property type="entry name" value="alpha/beta-Hydrolases"/>
    <property type="match status" value="1"/>
</dbReference>
<dbReference type="Proteomes" id="UP001243757">
    <property type="component" value="Unassembled WGS sequence"/>
</dbReference>
<reference evidence="3 4" key="1">
    <citation type="submission" date="2023-05" db="EMBL/GenBank/DDBJ databases">
        <title>Pseudodonghicola sp. nov.</title>
        <authorList>
            <person name="Huang J."/>
        </authorList>
    </citation>
    <scope>NUCLEOTIDE SEQUENCE [LARGE SCALE GENOMIC DNA]</scope>
    <source>
        <strain evidence="3 4">IC7</strain>
    </source>
</reference>
<dbReference type="GO" id="GO:0016787">
    <property type="term" value="F:hydrolase activity"/>
    <property type="evidence" value="ECO:0007669"/>
    <property type="project" value="UniProtKB-KW"/>
</dbReference>
<organism evidence="3 4">
    <name type="scientific">Pseudodonghicola flavimaris</name>
    <dbReference type="NCBI Taxonomy" id="3050036"/>
    <lineage>
        <taxon>Bacteria</taxon>
        <taxon>Pseudomonadati</taxon>
        <taxon>Pseudomonadota</taxon>
        <taxon>Alphaproteobacteria</taxon>
        <taxon>Rhodobacterales</taxon>
        <taxon>Paracoccaceae</taxon>
        <taxon>Pseudodonghicola</taxon>
    </lineage>
</organism>
<evidence type="ECO:0000313" key="4">
    <source>
        <dbReference type="Proteomes" id="UP001243757"/>
    </source>
</evidence>
<proteinExistence type="predicted"/>
<evidence type="ECO:0000313" key="3">
    <source>
        <dbReference type="EMBL" id="MDK3017598.1"/>
    </source>
</evidence>
<dbReference type="Gene3D" id="3.40.50.1820">
    <property type="entry name" value="alpha/beta hydrolase"/>
    <property type="match status" value="1"/>
</dbReference>
<dbReference type="InterPro" id="IPR050300">
    <property type="entry name" value="GDXG_lipolytic_enzyme"/>
</dbReference>
<comment type="caution">
    <text evidence="3">The sequence shown here is derived from an EMBL/GenBank/DDBJ whole genome shotgun (WGS) entry which is preliminary data.</text>
</comment>
<dbReference type="PANTHER" id="PTHR48081:SF33">
    <property type="entry name" value="KYNURENINE FORMAMIDASE"/>
    <property type="match status" value="1"/>
</dbReference>
<protein>
    <submittedName>
        <fullName evidence="3">Alpha/beta hydrolase</fullName>
    </submittedName>
</protein>
<dbReference type="EMBL" id="JASNJD010000004">
    <property type="protein sequence ID" value="MDK3017598.1"/>
    <property type="molecule type" value="Genomic_DNA"/>
</dbReference>
<dbReference type="RefSeq" id="WP_284480410.1">
    <property type="nucleotide sequence ID" value="NZ_JASNJD010000004.1"/>
</dbReference>
<accession>A0ABT7EZ37</accession>
<evidence type="ECO:0000256" key="1">
    <source>
        <dbReference type="ARBA" id="ARBA00022801"/>
    </source>
</evidence>
<gene>
    <name evidence="3" type="ORF">QO033_07900</name>
</gene>
<name>A0ABT7EZ37_9RHOB</name>
<dbReference type="InterPro" id="IPR029058">
    <property type="entry name" value="AB_hydrolase_fold"/>
</dbReference>
<sequence length="298" mass="31429">MQESDDLMPLLWPGMTAAERARAYSPSSMLDGPIDPWIAAYADKSAAARAGLCGWQSLSYGPHPRQAIDLIRPDLPGPVPLHIFIHGGYWQELSKAESLFPAPALLTGGTAFAALDYRLAPEARLEEIVQDCLDGLRELTARAGDLGIDPAAITLSGSSAGAHLAALCCLRLPVEQRPRAVALVSGIYDLEPLVGTYINDPLQLTPATARALSPGCLPTTALSGFPPALLAWGAAETDEFKRQSLRFAGQLSRAGAQVATAEIPGRNHFDVIEGIAAPGPLATAFDHLKTQAGLPQNA</sequence>
<dbReference type="Pfam" id="PF07859">
    <property type="entry name" value="Abhydrolase_3"/>
    <property type="match status" value="1"/>
</dbReference>
<dbReference type="InterPro" id="IPR013094">
    <property type="entry name" value="AB_hydrolase_3"/>
</dbReference>
<feature type="domain" description="Alpha/beta hydrolase fold-3" evidence="2">
    <location>
        <begin position="83"/>
        <end position="268"/>
    </location>
</feature>
<dbReference type="PANTHER" id="PTHR48081">
    <property type="entry name" value="AB HYDROLASE SUPERFAMILY PROTEIN C4A8.06C"/>
    <property type="match status" value="1"/>
</dbReference>
<keyword evidence="1 3" id="KW-0378">Hydrolase</keyword>